<dbReference type="InterPro" id="IPR027396">
    <property type="entry name" value="DsrEFH-like"/>
</dbReference>
<evidence type="ECO:0000313" key="1">
    <source>
        <dbReference type="EMBL" id="SDO94930.1"/>
    </source>
</evidence>
<accession>A0A1H0NRG0</accession>
<dbReference type="NCBIfam" id="TIGR03527">
    <property type="entry name" value="selenium_YedF"/>
    <property type="match status" value="1"/>
</dbReference>
<reference evidence="1 2" key="1">
    <citation type="submission" date="2016-10" db="EMBL/GenBank/DDBJ databases">
        <authorList>
            <person name="de Groot N.N."/>
        </authorList>
    </citation>
    <scope>NUCLEOTIDE SEQUENCE [LARGE SCALE GENOMIC DNA]</scope>
    <source>
        <strain evidence="1 2">DSM 12272</strain>
    </source>
</reference>
<dbReference type="SUPFAM" id="SSF75169">
    <property type="entry name" value="DsrEFH-like"/>
    <property type="match status" value="1"/>
</dbReference>
<proteinExistence type="predicted"/>
<gene>
    <name evidence="1" type="ORF">SAMN04488529_101914</name>
</gene>
<dbReference type="InterPro" id="IPR019870">
    <property type="entry name" value="Se_metab_YedF"/>
</dbReference>
<evidence type="ECO:0000313" key="2">
    <source>
        <dbReference type="Proteomes" id="UP000198597"/>
    </source>
</evidence>
<dbReference type="RefSeq" id="WP_089966254.1">
    <property type="nucleotide sequence ID" value="NZ_FNJM01000001.1"/>
</dbReference>
<keyword evidence="2" id="KW-1185">Reference proteome</keyword>
<dbReference type="STRING" id="94869.SAMN04488529_101914"/>
<sequence>MKNINCTGLSTPQPAVEFIEEKIEEGNNKSKDLTIVVASNLLGNGDSNLGELLMKSYIYSLSESVILPENLIFINSGAKLTCQGSKVIDSLTSMKEKGVNILSCGTCLDFYGLNEKLLVGDVGNMYLIVQLMNESKNTIKI</sequence>
<dbReference type="OrthoDB" id="9801500at2"/>
<protein>
    <submittedName>
        <fullName evidence="1">Selenium metabolism protein YedF</fullName>
    </submittedName>
</protein>
<dbReference type="EMBL" id="FNJM01000001">
    <property type="protein sequence ID" value="SDO94930.1"/>
    <property type="molecule type" value="Genomic_DNA"/>
</dbReference>
<name>A0A1H0NRG0_9CLOT</name>
<dbReference type="AlphaFoldDB" id="A0A1H0NRG0"/>
<dbReference type="Proteomes" id="UP000198597">
    <property type="component" value="Unassembled WGS sequence"/>
</dbReference>
<organism evidence="1 2">
    <name type="scientific">Clostridium gasigenes</name>
    <dbReference type="NCBI Taxonomy" id="94869"/>
    <lineage>
        <taxon>Bacteria</taxon>
        <taxon>Bacillati</taxon>
        <taxon>Bacillota</taxon>
        <taxon>Clostridia</taxon>
        <taxon>Eubacteriales</taxon>
        <taxon>Clostridiaceae</taxon>
        <taxon>Clostridium</taxon>
    </lineage>
</organism>